<dbReference type="AlphaFoldDB" id="A0A261S8B9"/>
<proteinExistence type="inferred from homology"/>
<dbReference type="EMBL" id="NEVR01000006">
    <property type="protein sequence ID" value="OZI57287.1"/>
    <property type="molecule type" value="Genomic_DNA"/>
</dbReference>
<keyword evidence="2" id="KW-0805">Transcription regulation</keyword>
<dbReference type="PROSITE" id="PS50931">
    <property type="entry name" value="HTH_LYSR"/>
    <property type="match status" value="1"/>
</dbReference>
<gene>
    <name evidence="7" type="ORF">CAL27_23925</name>
    <name evidence="6" type="ORF">CEG14_20640</name>
</gene>
<keyword evidence="4" id="KW-0804">Transcription</keyword>
<dbReference type="RefSeq" id="WP_094828241.1">
    <property type="nucleotide sequence ID" value="NZ_NEVL01000004.1"/>
</dbReference>
<reference evidence="7 8" key="2">
    <citation type="submission" date="2017-05" db="EMBL/GenBank/DDBJ databases">
        <title>Complete and WGS of Bordetella genogroups.</title>
        <authorList>
            <person name="Spilker T."/>
            <person name="Lipuma J."/>
        </authorList>
    </citation>
    <scope>NUCLEOTIDE SEQUENCE [LARGE SCALE GENOMIC DNA]</scope>
    <source>
        <strain evidence="7 8">AU9795</strain>
    </source>
</reference>
<dbReference type="CDD" id="cd05466">
    <property type="entry name" value="PBP2_LTTR_substrate"/>
    <property type="match status" value="1"/>
</dbReference>
<comment type="caution">
    <text evidence="6">The sequence shown here is derived from an EMBL/GenBank/DDBJ whole genome shotgun (WGS) entry which is preliminary data.</text>
</comment>
<dbReference type="FunFam" id="1.10.10.10:FF:000001">
    <property type="entry name" value="LysR family transcriptional regulator"/>
    <property type="match status" value="1"/>
</dbReference>
<dbReference type="Pfam" id="PF00126">
    <property type="entry name" value="HTH_1"/>
    <property type="match status" value="1"/>
</dbReference>
<keyword evidence="8" id="KW-1185">Reference proteome</keyword>
<dbReference type="GO" id="GO:0005829">
    <property type="term" value="C:cytosol"/>
    <property type="evidence" value="ECO:0007669"/>
    <property type="project" value="TreeGrafter"/>
</dbReference>
<dbReference type="PANTHER" id="PTHR30419:SF7">
    <property type="entry name" value="HTH-TYPE TRANSCRIPTIONAL REGULATOR TDCA"/>
    <property type="match status" value="1"/>
</dbReference>
<accession>A0A261S8B9</accession>
<dbReference type="Proteomes" id="UP000217005">
    <property type="component" value="Unassembled WGS sequence"/>
</dbReference>
<evidence type="ECO:0000259" key="5">
    <source>
        <dbReference type="PROSITE" id="PS50931"/>
    </source>
</evidence>
<name>A0A261S8B9_9BORD</name>
<evidence type="ECO:0000256" key="4">
    <source>
        <dbReference type="ARBA" id="ARBA00023163"/>
    </source>
</evidence>
<dbReference type="InterPro" id="IPR000847">
    <property type="entry name" value="LysR_HTH_N"/>
</dbReference>
<evidence type="ECO:0000313" key="9">
    <source>
        <dbReference type="Proteomes" id="UP000217005"/>
    </source>
</evidence>
<dbReference type="GO" id="GO:0003677">
    <property type="term" value="F:DNA binding"/>
    <property type="evidence" value="ECO:0007669"/>
    <property type="project" value="UniProtKB-KW"/>
</dbReference>
<dbReference type="Pfam" id="PF03466">
    <property type="entry name" value="LysR_substrate"/>
    <property type="match status" value="1"/>
</dbReference>
<dbReference type="Gene3D" id="3.40.190.10">
    <property type="entry name" value="Periplasmic binding protein-like II"/>
    <property type="match status" value="2"/>
</dbReference>
<evidence type="ECO:0000256" key="1">
    <source>
        <dbReference type="ARBA" id="ARBA00009437"/>
    </source>
</evidence>
<organism evidence="6 9">
    <name type="scientific">Bordetella genomosp. 1</name>
    <dbReference type="NCBI Taxonomy" id="1395607"/>
    <lineage>
        <taxon>Bacteria</taxon>
        <taxon>Pseudomonadati</taxon>
        <taxon>Pseudomonadota</taxon>
        <taxon>Betaproteobacteria</taxon>
        <taxon>Burkholderiales</taxon>
        <taxon>Alcaligenaceae</taxon>
        <taxon>Bordetella</taxon>
    </lineage>
</organism>
<dbReference type="GO" id="GO:0003700">
    <property type="term" value="F:DNA-binding transcription factor activity"/>
    <property type="evidence" value="ECO:0007669"/>
    <property type="project" value="InterPro"/>
</dbReference>
<keyword evidence="3" id="KW-0238">DNA-binding</keyword>
<dbReference type="PRINTS" id="PR00039">
    <property type="entry name" value="HTHLYSR"/>
</dbReference>
<evidence type="ECO:0000313" key="7">
    <source>
        <dbReference type="EMBL" id="OZI57287.1"/>
    </source>
</evidence>
<dbReference type="Proteomes" id="UP000216354">
    <property type="component" value="Unassembled WGS sequence"/>
</dbReference>
<evidence type="ECO:0000256" key="3">
    <source>
        <dbReference type="ARBA" id="ARBA00023125"/>
    </source>
</evidence>
<dbReference type="InterPro" id="IPR036388">
    <property type="entry name" value="WH-like_DNA-bd_sf"/>
</dbReference>
<dbReference type="InterPro" id="IPR036390">
    <property type="entry name" value="WH_DNA-bd_sf"/>
</dbReference>
<protein>
    <submittedName>
        <fullName evidence="6">LysR family transcriptional regulator</fullName>
    </submittedName>
</protein>
<reference evidence="6 9" key="1">
    <citation type="submission" date="2017-05" db="EMBL/GenBank/DDBJ databases">
        <title>Complete and WGS of Bordetella genogroups.</title>
        <authorList>
            <person name="Spilker T."/>
            <person name="LiPuma J."/>
        </authorList>
    </citation>
    <scope>NUCLEOTIDE SEQUENCE [LARGE SCALE GENOMIC DNA]</scope>
    <source>
        <strain evidence="6 9">AU17610</strain>
    </source>
</reference>
<dbReference type="InterPro" id="IPR005119">
    <property type="entry name" value="LysR_subst-bd"/>
</dbReference>
<dbReference type="PANTHER" id="PTHR30419">
    <property type="entry name" value="HTH-TYPE TRANSCRIPTIONAL REGULATOR YBHD"/>
    <property type="match status" value="1"/>
</dbReference>
<dbReference type="InterPro" id="IPR050950">
    <property type="entry name" value="HTH-type_LysR_regulators"/>
</dbReference>
<evidence type="ECO:0000313" key="6">
    <source>
        <dbReference type="EMBL" id="OZI33247.1"/>
    </source>
</evidence>
<evidence type="ECO:0000313" key="8">
    <source>
        <dbReference type="Proteomes" id="UP000216354"/>
    </source>
</evidence>
<dbReference type="EMBL" id="NEVL01000004">
    <property type="protein sequence ID" value="OZI33247.1"/>
    <property type="molecule type" value="Genomic_DNA"/>
</dbReference>
<dbReference type="OrthoDB" id="9803735at2"/>
<dbReference type="SUPFAM" id="SSF53850">
    <property type="entry name" value="Periplasmic binding protein-like II"/>
    <property type="match status" value="1"/>
</dbReference>
<dbReference type="SUPFAM" id="SSF46785">
    <property type="entry name" value="Winged helix' DNA-binding domain"/>
    <property type="match status" value="1"/>
</dbReference>
<comment type="similarity">
    <text evidence="1">Belongs to the LysR transcriptional regulatory family.</text>
</comment>
<feature type="domain" description="HTH lysR-type" evidence="5">
    <location>
        <begin position="1"/>
        <end position="58"/>
    </location>
</feature>
<sequence>MEIYQIRAFVTVARLGNLTRAAEALSLTQPAVTAQIKALEQSLGVALFERGAGRMTLSKSGEALLPTAEALLVLGVQLKSEAQQMQGALQGAVDLGVPSEQPDFLRLGELAAALTQRLPLVELKTHVQPAAQLLEQVGTGKLAAAFAIMANPPRGVQWLALRSVRYRIALPRSLGDTLKRAGWRDIAQLPWLDGPAGSHTHLLLRDMFERHGLAPRVVMQNDDQANLDALVRAGAGCALLREETALAGAASQDFIVWGQARADATLGFFVQPERAGEALMVALSSMIRKIWKPGPASALALASHD</sequence>
<evidence type="ECO:0000256" key="2">
    <source>
        <dbReference type="ARBA" id="ARBA00023015"/>
    </source>
</evidence>
<dbReference type="Gene3D" id="1.10.10.10">
    <property type="entry name" value="Winged helix-like DNA-binding domain superfamily/Winged helix DNA-binding domain"/>
    <property type="match status" value="1"/>
</dbReference>